<name>A0A7X7LX40_9RHOO</name>
<protein>
    <submittedName>
        <fullName evidence="2">EamA family transporter</fullName>
    </submittedName>
</protein>
<dbReference type="AlphaFoldDB" id="A0A7X7LX40"/>
<keyword evidence="1" id="KW-0472">Membrane</keyword>
<feature type="non-terminal residue" evidence="2">
    <location>
        <position position="1"/>
    </location>
</feature>
<dbReference type="Proteomes" id="UP000536534">
    <property type="component" value="Unassembled WGS sequence"/>
</dbReference>
<keyword evidence="1" id="KW-1133">Transmembrane helix</keyword>
<organism evidence="2 3">
    <name type="scientific">Thauera phenolivorans</name>
    <dbReference type="NCBI Taxonomy" id="1792543"/>
    <lineage>
        <taxon>Bacteria</taxon>
        <taxon>Pseudomonadati</taxon>
        <taxon>Pseudomonadota</taxon>
        <taxon>Betaproteobacteria</taxon>
        <taxon>Rhodocyclales</taxon>
        <taxon>Zoogloeaceae</taxon>
        <taxon>Thauera</taxon>
    </lineage>
</organism>
<dbReference type="EMBL" id="JAAYYV010000286">
    <property type="protein sequence ID" value="NLF54848.1"/>
    <property type="molecule type" value="Genomic_DNA"/>
</dbReference>
<evidence type="ECO:0000256" key="1">
    <source>
        <dbReference type="SAM" id="Phobius"/>
    </source>
</evidence>
<evidence type="ECO:0000313" key="2">
    <source>
        <dbReference type="EMBL" id="NLF54848.1"/>
    </source>
</evidence>
<feature type="transmembrane region" description="Helical" evidence="1">
    <location>
        <begin position="12"/>
        <end position="32"/>
    </location>
</feature>
<sequence>AWLELGERPSGAEALGMLLVGAALGVVSLLALRSPRPPQAASSKR</sequence>
<reference evidence="2 3" key="1">
    <citation type="journal article" date="2020" name="Biotechnol. Biofuels">
        <title>New insights from the biogas microbiome by comprehensive genome-resolved metagenomics of nearly 1600 species originating from multiple anaerobic digesters.</title>
        <authorList>
            <person name="Campanaro S."/>
            <person name="Treu L."/>
            <person name="Rodriguez-R L.M."/>
            <person name="Kovalovszki A."/>
            <person name="Ziels R.M."/>
            <person name="Maus I."/>
            <person name="Zhu X."/>
            <person name="Kougias P.G."/>
            <person name="Basile A."/>
            <person name="Luo G."/>
            <person name="Schluter A."/>
            <person name="Konstantinidis K.T."/>
            <person name="Angelidaki I."/>
        </authorList>
    </citation>
    <scope>NUCLEOTIDE SEQUENCE [LARGE SCALE GENOMIC DNA]</scope>
    <source>
        <strain evidence="2">AS06rmzACSIP_256</strain>
    </source>
</reference>
<keyword evidence="1" id="KW-0812">Transmembrane</keyword>
<proteinExistence type="predicted"/>
<evidence type="ECO:0000313" key="3">
    <source>
        <dbReference type="Proteomes" id="UP000536534"/>
    </source>
</evidence>
<accession>A0A7X7LX40</accession>
<gene>
    <name evidence="2" type="ORF">GX576_10740</name>
</gene>
<comment type="caution">
    <text evidence="2">The sequence shown here is derived from an EMBL/GenBank/DDBJ whole genome shotgun (WGS) entry which is preliminary data.</text>
</comment>